<dbReference type="SUPFAM" id="SSF57863">
    <property type="entry name" value="ArfGap/RecO-like zinc finger"/>
    <property type="match status" value="1"/>
</dbReference>
<evidence type="ECO:0000256" key="3">
    <source>
        <dbReference type="ARBA" id="ARBA00022771"/>
    </source>
</evidence>
<dbReference type="GO" id="GO:0045109">
    <property type="term" value="P:intermediate filament organization"/>
    <property type="evidence" value="ECO:0007669"/>
    <property type="project" value="TreeGrafter"/>
</dbReference>
<protein>
    <recommendedName>
        <fullName evidence="6">Arf-GAP domain-containing protein</fullName>
    </recommendedName>
</protein>
<keyword evidence="4" id="KW-0862">Zinc</keyword>
<dbReference type="PANTHER" id="PTHR46134">
    <property type="entry name" value="DRONGO, ISOFORM F"/>
    <property type="match status" value="1"/>
</dbReference>
<evidence type="ECO:0000256" key="4">
    <source>
        <dbReference type="ARBA" id="ARBA00022833"/>
    </source>
</evidence>
<keyword evidence="2" id="KW-0677">Repeat</keyword>
<dbReference type="GO" id="GO:0007289">
    <property type="term" value="P:spermatid nucleus differentiation"/>
    <property type="evidence" value="ECO:0007669"/>
    <property type="project" value="TreeGrafter"/>
</dbReference>
<keyword evidence="1" id="KW-0479">Metal-binding</keyword>
<organism evidence="7 8">
    <name type="scientific">Monopterus albus</name>
    <name type="common">Swamp eel</name>
    <dbReference type="NCBI Taxonomy" id="43700"/>
    <lineage>
        <taxon>Eukaryota</taxon>
        <taxon>Metazoa</taxon>
        <taxon>Chordata</taxon>
        <taxon>Craniata</taxon>
        <taxon>Vertebrata</taxon>
        <taxon>Euteleostomi</taxon>
        <taxon>Actinopterygii</taxon>
        <taxon>Neopterygii</taxon>
        <taxon>Teleostei</taxon>
        <taxon>Neoteleostei</taxon>
        <taxon>Acanthomorphata</taxon>
        <taxon>Anabantaria</taxon>
        <taxon>Synbranchiformes</taxon>
        <taxon>Synbranchidae</taxon>
        <taxon>Monopterus</taxon>
    </lineage>
</organism>
<dbReference type="InterPro" id="IPR038508">
    <property type="entry name" value="ArfGAP_dom_sf"/>
</dbReference>
<evidence type="ECO:0000256" key="2">
    <source>
        <dbReference type="ARBA" id="ARBA00022737"/>
    </source>
</evidence>
<name>A0A3Q3IHJ3_MONAL</name>
<reference evidence="7" key="1">
    <citation type="submission" date="2025-08" db="UniProtKB">
        <authorList>
            <consortium name="Ensembl"/>
        </authorList>
    </citation>
    <scope>IDENTIFICATION</scope>
</reference>
<dbReference type="STRING" id="43700.ENSMALP00000004012"/>
<keyword evidence="3 5" id="KW-0863">Zinc-finger</keyword>
<dbReference type="GO" id="GO:0001675">
    <property type="term" value="P:acrosome assembly"/>
    <property type="evidence" value="ECO:0007669"/>
    <property type="project" value="TreeGrafter"/>
</dbReference>
<dbReference type="GO" id="GO:0008270">
    <property type="term" value="F:zinc ion binding"/>
    <property type="evidence" value="ECO:0007669"/>
    <property type="project" value="UniProtKB-KW"/>
</dbReference>
<dbReference type="AlphaFoldDB" id="A0A3Q3IHJ3"/>
<dbReference type="Gene3D" id="1.10.220.150">
    <property type="entry name" value="Arf GTPase activating protein"/>
    <property type="match status" value="1"/>
</dbReference>
<dbReference type="PROSITE" id="PS50115">
    <property type="entry name" value="ARFGAP"/>
    <property type="match status" value="1"/>
</dbReference>
<keyword evidence="8" id="KW-1185">Reference proteome</keyword>
<dbReference type="GO" id="GO:0005096">
    <property type="term" value="F:GTPase activator activity"/>
    <property type="evidence" value="ECO:0007669"/>
    <property type="project" value="InterPro"/>
</dbReference>
<dbReference type="Proteomes" id="UP000261600">
    <property type="component" value="Unplaced"/>
</dbReference>
<reference evidence="7" key="2">
    <citation type="submission" date="2025-09" db="UniProtKB">
        <authorList>
            <consortium name="Ensembl"/>
        </authorList>
    </citation>
    <scope>IDENTIFICATION</scope>
</reference>
<dbReference type="InterPro" id="IPR001164">
    <property type="entry name" value="ArfGAP_dom"/>
</dbReference>
<dbReference type="PRINTS" id="PR00405">
    <property type="entry name" value="REVINTRACTNG"/>
</dbReference>
<evidence type="ECO:0000313" key="8">
    <source>
        <dbReference type="Proteomes" id="UP000261600"/>
    </source>
</evidence>
<dbReference type="GO" id="GO:0016020">
    <property type="term" value="C:membrane"/>
    <property type="evidence" value="ECO:0007669"/>
    <property type="project" value="TreeGrafter"/>
</dbReference>
<proteinExistence type="predicted"/>
<evidence type="ECO:0000256" key="1">
    <source>
        <dbReference type="ARBA" id="ARBA00022723"/>
    </source>
</evidence>
<dbReference type="Pfam" id="PF01412">
    <property type="entry name" value="ArfGap"/>
    <property type="match status" value="1"/>
</dbReference>
<evidence type="ECO:0000256" key="5">
    <source>
        <dbReference type="PROSITE-ProRule" id="PRU00288"/>
    </source>
</evidence>
<sequence>MATSAKRKQEETHLKMLREMTSLPANRKCFDCDQRGPTYVNMTVGSFVCTTCSGIL</sequence>
<dbReference type="InterPro" id="IPR052248">
    <property type="entry name" value="Arf-GAP_FG-repeat_protein"/>
</dbReference>
<dbReference type="Ensembl" id="ENSMALT00000004113.1">
    <property type="protein sequence ID" value="ENSMALP00000004012.1"/>
    <property type="gene ID" value="ENSMALG00000002938.1"/>
</dbReference>
<dbReference type="GO" id="GO:0031410">
    <property type="term" value="C:cytoplasmic vesicle"/>
    <property type="evidence" value="ECO:0007669"/>
    <property type="project" value="TreeGrafter"/>
</dbReference>
<feature type="domain" description="Arf-GAP" evidence="6">
    <location>
        <begin position="11"/>
        <end position="56"/>
    </location>
</feature>
<evidence type="ECO:0000313" key="7">
    <source>
        <dbReference type="Ensembl" id="ENSMALP00000004012.1"/>
    </source>
</evidence>
<accession>A0A3Q3IHJ3</accession>
<dbReference type="InterPro" id="IPR037278">
    <property type="entry name" value="ARFGAP/RecO"/>
</dbReference>
<dbReference type="PANTHER" id="PTHR46134:SF5">
    <property type="entry name" value="ARFGAP WITH FG REPEATS 1B"/>
    <property type="match status" value="1"/>
</dbReference>
<evidence type="ECO:0000259" key="6">
    <source>
        <dbReference type="PROSITE" id="PS50115"/>
    </source>
</evidence>